<dbReference type="InterPro" id="IPR029058">
    <property type="entry name" value="AB_hydrolase_fold"/>
</dbReference>
<dbReference type="GO" id="GO:0004185">
    <property type="term" value="F:serine-type carboxypeptidase activity"/>
    <property type="evidence" value="ECO:0007669"/>
    <property type="project" value="InterPro"/>
</dbReference>
<reference evidence="2" key="1">
    <citation type="submission" date="2022-08" db="EMBL/GenBank/DDBJ databases">
        <authorList>
            <person name="Gutierrez-Valencia J."/>
        </authorList>
    </citation>
    <scope>NUCLEOTIDE SEQUENCE</scope>
</reference>
<evidence type="ECO:0000313" key="2">
    <source>
        <dbReference type="EMBL" id="CAI0425508.1"/>
    </source>
</evidence>
<dbReference type="SUPFAM" id="SSF53474">
    <property type="entry name" value="alpha/beta-Hydrolases"/>
    <property type="match status" value="1"/>
</dbReference>
<dbReference type="GO" id="GO:0016747">
    <property type="term" value="F:acyltransferase activity, transferring groups other than amino-acyl groups"/>
    <property type="evidence" value="ECO:0007669"/>
    <property type="project" value="TreeGrafter"/>
</dbReference>
<gene>
    <name evidence="2" type="ORF">LITE_LOCUS20431</name>
</gene>
<dbReference type="InterPro" id="IPR001563">
    <property type="entry name" value="Peptidase_S10"/>
</dbReference>
<name>A0AAV0KUU4_9ROSI</name>
<comment type="caution">
    <text evidence="2">The sequence shown here is derived from an EMBL/GenBank/DDBJ whole genome shotgun (WGS) entry which is preliminary data.</text>
</comment>
<keyword evidence="3" id="KW-1185">Reference proteome</keyword>
<protein>
    <submittedName>
        <fullName evidence="2">Uncharacterized protein</fullName>
    </submittedName>
</protein>
<organism evidence="2 3">
    <name type="scientific">Linum tenue</name>
    <dbReference type="NCBI Taxonomy" id="586396"/>
    <lineage>
        <taxon>Eukaryota</taxon>
        <taxon>Viridiplantae</taxon>
        <taxon>Streptophyta</taxon>
        <taxon>Embryophyta</taxon>
        <taxon>Tracheophyta</taxon>
        <taxon>Spermatophyta</taxon>
        <taxon>Magnoliopsida</taxon>
        <taxon>eudicotyledons</taxon>
        <taxon>Gunneridae</taxon>
        <taxon>Pentapetalae</taxon>
        <taxon>rosids</taxon>
        <taxon>fabids</taxon>
        <taxon>Malpighiales</taxon>
        <taxon>Linaceae</taxon>
        <taxon>Linum</taxon>
    </lineage>
</organism>
<evidence type="ECO:0000313" key="3">
    <source>
        <dbReference type="Proteomes" id="UP001154282"/>
    </source>
</evidence>
<proteinExistence type="inferred from homology"/>
<comment type="similarity">
    <text evidence="1">Belongs to the peptidase S10 family.</text>
</comment>
<dbReference type="PANTHER" id="PTHR11802:SF254">
    <property type="entry name" value="SERINE CARBOXYPEPTIDASE-LIKE 20"/>
    <property type="match status" value="1"/>
</dbReference>
<dbReference type="Gene3D" id="3.40.50.1820">
    <property type="entry name" value="alpha/beta hydrolase"/>
    <property type="match status" value="1"/>
</dbReference>
<sequence>MIKLSKFDTILGQGMQQRDGDCKTLDQVLVAHSAPQNALVSQLPGYSGSFPSKHYSGYVTINEATGKKLFYYLVESEGNPSKDPLVLWLNGGPGCSSFNGFVYEHEGSAGEKKKRKWILVGEKKMINLVSLLVEKGRRRRNDRSTFRGGKEVSGRSLCFEGA</sequence>
<dbReference type="PANTHER" id="PTHR11802">
    <property type="entry name" value="SERINE PROTEASE FAMILY S10 SERINE CARBOXYPEPTIDASE"/>
    <property type="match status" value="1"/>
</dbReference>
<dbReference type="EMBL" id="CAMGYJ010000005">
    <property type="protein sequence ID" value="CAI0425508.1"/>
    <property type="molecule type" value="Genomic_DNA"/>
</dbReference>
<accession>A0AAV0KUU4</accession>
<dbReference type="Proteomes" id="UP001154282">
    <property type="component" value="Unassembled WGS sequence"/>
</dbReference>
<dbReference type="GO" id="GO:0019748">
    <property type="term" value="P:secondary metabolic process"/>
    <property type="evidence" value="ECO:0007669"/>
    <property type="project" value="TreeGrafter"/>
</dbReference>
<dbReference type="AlphaFoldDB" id="A0AAV0KUU4"/>
<dbReference type="GO" id="GO:0006508">
    <property type="term" value="P:proteolysis"/>
    <property type="evidence" value="ECO:0007669"/>
    <property type="project" value="InterPro"/>
</dbReference>
<dbReference type="Pfam" id="PF00450">
    <property type="entry name" value="Peptidase_S10"/>
    <property type="match status" value="1"/>
</dbReference>
<evidence type="ECO:0000256" key="1">
    <source>
        <dbReference type="ARBA" id="ARBA00009431"/>
    </source>
</evidence>